<protein>
    <submittedName>
        <fullName evidence="1">Uncharacterized protein</fullName>
    </submittedName>
</protein>
<gene>
    <name evidence="1" type="ORF">AC230_17655</name>
</gene>
<comment type="caution">
    <text evidence="1">The sequence shown here is derived from an EMBL/GenBank/DDBJ whole genome shotgun (WGS) entry which is preliminary data.</text>
</comment>
<organism evidence="1 2">
    <name type="scientific">Streptomyces caatingaensis</name>
    <dbReference type="NCBI Taxonomy" id="1678637"/>
    <lineage>
        <taxon>Bacteria</taxon>
        <taxon>Bacillati</taxon>
        <taxon>Actinomycetota</taxon>
        <taxon>Actinomycetes</taxon>
        <taxon>Kitasatosporales</taxon>
        <taxon>Streptomycetaceae</taxon>
        <taxon>Streptomyces</taxon>
    </lineage>
</organism>
<dbReference type="EMBL" id="LFXA01000011">
    <property type="protein sequence ID" value="KNB50983.1"/>
    <property type="molecule type" value="Genomic_DNA"/>
</dbReference>
<dbReference type="PATRIC" id="fig|1678637.3.peg.3801"/>
<keyword evidence="2" id="KW-1185">Reference proteome</keyword>
<dbReference type="OrthoDB" id="4558509at2"/>
<dbReference type="RefSeq" id="WP_157868594.1">
    <property type="nucleotide sequence ID" value="NZ_LFXA01000011.1"/>
</dbReference>
<dbReference type="AlphaFoldDB" id="A0A0K9XCM8"/>
<proteinExistence type="predicted"/>
<evidence type="ECO:0000313" key="1">
    <source>
        <dbReference type="EMBL" id="KNB50983.1"/>
    </source>
</evidence>
<accession>A0A0K9XCM8</accession>
<sequence length="96" mass="11041">MAVGVYLENRLHERIAHVCDDADESFIEACKDAPDGSFMRMVHPWGDTMFNELQLEPFLQELRETPDERRTVAISKVIDLAEQAIARHGYLYFVGD</sequence>
<name>A0A0K9XCM8_9ACTN</name>
<reference evidence="2" key="1">
    <citation type="submission" date="2015-07" db="EMBL/GenBank/DDBJ databases">
        <title>Draft genome sequence of Streptomyces sp. CMAA 1322, a bacterium isolated from Caatinga biome, from dry forest semiarid of Brazil.</title>
        <authorList>
            <person name="Santos S.N."/>
            <person name="Gacesa R."/>
            <person name="Taketani R.G."/>
            <person name="Long P.F."/>
            <person name="Melo I.S."/>
        </authorList>
    </citation>
    <scope>NUCLEOTIDE SEQUENCE [LARGE SCALE GENOMIC DNA]</scope>
    <source>
        <strain evidence="2">CMAA 1322</strain>
    </source>
</reference>
<dbReference type="Proteomes" id="UP000037288">
    <property type="component" value="Unassembled WGS sequence"/>
</dbReference>
<evidence type="ECO:0000313" key="2">
    <source>
        <dbReference type="Proteomes" id="UP000037288"/>
    </source>
</evidence>